<keyword evidence="4" id="KW-1185">Reference proteome</keyword>
<dbReference type="Proteomes" id="UP000515317">
    <property type="component" value="Chromosome"/>
</dbReference>
<accession>A0A6S6QRF6</accession>
<dbReference type="PANTHER" id="PTHR35936:SF19">
    <property type="entry name" value="AMINO-ACID-BINDING PROTEIN YXEM-RELATED"/>
    <property type="match status" value="1"/>
</dbReference>
<keyword evidence="1" id="KW-0732">Signal</keyword>
<sequence length="267" mass="29020">MAVVAGVLAFSALTHGAGAATLEEIKKRGYLIVATEDDYKPFEFMEDGKPVGFDNELLAELRKTFPVEIRQEVIPWTGLLAGVATGKYDVAITAAMITKERVKTLDFSVPIADSTHYYAKRKGDDSIKGIKDLAGKTVGVQAGSAQLEKLPELQAMLDKTGGKLGEVKQYTSYPEAYQDLALKRLDFVINTIINLKSLVKDKPDVFEIGEPVSGQTVPAWAVAKGNTELLAVLNEFLLAQKKSGKLGELQAKWLGQAFPDLPDSYTP</sequence>
<dbReference type="PANTHER" id="PTHR35936">
    <property type="entry name" value="MEMBRANE-BOUND LYTIC MUREIN TRANSGLYCOSYLASE F"/>
    <property type="match status" value="1"/>
</dbReference>
<evidence type="ECO:0000259" key="2">
    <source>
        <dbReference type="SMART" id="SM00062"/>
    </source>
</evidence>
<name>A0A6S6QRF6_9HYPH</name>
<reference evidence="3 4" key="1">
    <citation type="submission" date="2020-08" db="EMBL/GenBank/DDBJ databases">
        <title>Genome sequence of Rhizobiales bacterium strain IZ6.</title>
        <authorList>
            <person name="Nakai R."/>
            <person name="Naganuma T."/>
        </authorList>
    </citation>
    <scope>NUCLEOTIDE SEQUENCE [LARGE SCALE GENOMIC DNA]</scope>
    <source>
        <strain evidence="3 4">IZ6</strain>
    </source>
</reference>
<protein>
    <submittedName>
        <fullName evidence="3">Amino acid ABC transporter</fullName>
    </submittedName>
</protein>
<dbReference type="EMBL" id="AP023361">
    <property type="protein sequence ID" value="BCJ89631.1"/>
    <property type="molecule type" value="Genomic_DNA"/>
</dbReference>
<dbReference type="InterPro" id="IPR001638">
    <property type="entry name" value="Solute-binding_3/MltF_N"/>
</dbReference>
<dbReference type="AlphaFoldDB" id="A0A6S6QRF6"/>
<proteinExistence type="predicted"/>
<dbReference type="SUPFAM" id="SSF53850">
    <property type="entry name" value="Periplasmic binding protein-like II"/>
    <property type="match status" value="1"/>
</dbReference>
<dbReference type="Gene3D" id="3.40.190.10">
    <property type="entry name" value="Periplasmic binding protein-like II"/>
    <property type="match status" value="2"/>
</dbReference>
<evidence type="ECO:0000313" key="4">
    <source>
        <dbReference type="Proteomes" id="UP000515317"/>
    </source>
</evidence>
<evidence type="ECO:0000256" key="1">
    <source>
        <dbReference type="ARBA" id="ARBA00022729"/>
    </source>
</evidence>
<gene>
    <name evidence="3" type="ORF">IZ6_03660</name>
</gene>
<dbReference type="SMART" id="SM00062">
    <property type="entry name" value="PBPb"/>
    <property type="match status" value="1"/>
</dbReference>
<organism evidence="3 4">
    <name type="scientific">Terrihabitans soli</name>
    <dbReference type="NCBI Taxonomy" id="708113"/>
    <lineage>
        <taxon>Bacteria</taxon>
        <taxon>Pseudomonadati</taxon>
        <taxon>Pseudomonadota</taxon>
        <taxon>Alphaproteobacteria</taxon>
        <taxon>Hyphomicrobiales</taxon>
        <taxon>Terrihabitans</taxon>
    </lineage>
</organism>
<feature type="domain" description="Solute-binding protein family 3/N-terminal" evidence="2">
    <location>
        <begin position="30"/>
        <end position="257"/>
    </location>
</feature>
<dbReference type="KEGG" id="tso:IZ6_03660"/>
<dbReference type="Pfam" id="PF00497">
    <property type="entry name" value="SBP_bac_3"/>
    <property type="match status" value="1"/>
</dbReference>
<evidence type="ECO:0000313" key="3">
    <source>
        <dbReference type="EMBL" id="BCJ89631.1"/>
    </source>
</evidence>